<protein>
    <submittedName>
        <fullName evidence="1">Reverse transcriptase</fullName>
    </submittedName>
</protein>
<accession>A0AAV4CY62</accession>
<evidence type="ECO:0000313" key="2">
    <source>
        <dbReference type="Proteomes" id="UP000735302"/>
    </source>
</evidence>
<dbReference type="AlphaFoldDB" id="A0AAV4CY62"/>
<keyword evidence="1" id="KW-0808">Transferase</keyword>
<dbReference type="GO" id="GO:0003964">
    <property type="term" value="F:RNA-directed DNA polymerase activity"/>
    <property type="evidence" value="ECO:0007669"/>
    <property type="project" value="UniProtKB-KW"/>
</dbReference>
<keyword evidence="1" id="KW-0695">RNA-directed DNA polymerase</keyword>
<organism evidence="1 2">
    <name type="scientific">Plakobranchus ocellatus</name>
    <dbReference type="NCBI Taxonomy" id="259542"/>
    <lineage>
        <taxon>Eukaryota</taxon>
        <taxon>Metazoa</taxon>
        <taxon>Spiralia</taxon>
        <taxon>Lophotrochozoa</taxon>
        <taxon>Mollusca</taxon>
        <taxon>Gastropoda</taxon>
        <taxon>Heterobranchia</taxon>
        <taxon>Euthyneura</taxon>
        <taxon>Panpulmonata</taxon>
        <taxon>Sacoglossa</taxon>
        <taxon>Placobranchoidea</taxon>
        <taxon>Plakobranchidae</taxon>
        <taxon>Plakobranchus</taxon>
    </lineage>
</organism>
<dbReference type="EMBL" id="BLXT01007159">
    <property type="protein sequence ID" value="GFO36866.1"/>
    <property type="molecule type" value="Genomic_DNA"/>
</dbReference>
<keyword evidence="2" id="KW-1185">Reference proteome</keyword>
<gene>
    <name evidence="1" type="ORF">PoB_006337100</name>
</gene>
<comment type="caution">
    <text evidence="1">The sequence shown here is derived from an EMBL/GenBank/DDBJ whole genome shotgun (WGS) entry which is preliminary data.</text>
</comment>
<dbReference type="Proteomes" id="UP000735302">
    <property type="component" value="Unassembled WGS sequence"/>
</dbReference>
<keyword evidence="1" id="KW-0548">Nucleotidyltransferase</keyword>
<sequence length="133" mass="14934">MLQELVTAICDAKGLPLHLKARVLVFTSEGGTMSCCGNAASMDTQRKSLLDGYDDWEFSADLPKSNRHPDVIQDTGMRPESYSMQELLSKSSWLNSPHHTRVEWKKQIPIKEINKGLEQGAGKSWTQIPDIVY</sequence>
<evidence type="ECO:0000313" key="1">
    <source>
        <dbReference type="EMBL" id="GFO36866.1"/>
    </source>
</evidence>
<proteinExistence type="predicted"/>
<name>A0AAV4CY62_9GAST</name>
<reference evidence="1 2" key="1">
    <citation type="journal article" date="2021" name="Elife">
        <title>Chloroplast acquisition without the gene transfer in kleptoplastic sea slugs, Plakobranchus ocellatus.</title>
        <authorList>
            <person name="Maeda T."/>
            <person name="Takahashi S."/>
            <person name="Yoshida T."/>
            <person name="Shimamura S."/>
            <person name="Takaki Y."/>
            <person name="Nagai Y."/>
            <person name="Toyoda A."/>
            <person name="Suzuki Y."/>
            <person name="Arimoto A."/>
            <person name="Ishii H."/>
            <person name="Satoh N."/>
            <person name="Nishiyama T."/>
            <person name="Hasebe M."/>
            <person name="Maruyama T."/>
            <person name="Minagawa J."/>
            <person name="Obokata J."/>
            <person name="Shigenobu S."/>
        </authorList>
    </citation>
    <scope>NUCLEOTIDE SEQUENCE [LARGE SCALE GENOMIC DNA]</scope>
</reference>